<evidence type="ECO:0000313" key="3">
    <source>
        <dbReference type="Proteomes" id="UP000249493"/>
    </source>
</evidence>
<dbReference type="AlphaFoldDB" id="A0A327MS50"/>
<protein>
    <submittedName>
        <fullName evidence="2">Metal resistance protein</fullName>
    </submittedName>
</protein>
<comment type="caution">
    <text evidence="2">The sequence shown here is derived from an EMBL/GenBank/DDBJ whole genome shotgun (WGS) entry which is preliminary data.</text>
</comment>
<dbReference type="RefSeq" id="WP_111287552.1">
    <property type="nucleotide sequence ID" value="NZ_QLIN01000014.1"/>
</dbReference>
<dbReference type="Pfam" id="PF02583">
    <property type="entry name" value="Trns_repr_metal"/>
    <property type="match status" value="1"/>
</dbReference>
<dbReference type="Gene3D" id="1.20.58.1000">
    <property type="entry name" value="Metal-sensitive repressor, helix protomer"/>
    <property type="match status" value="1"/>
</dbReference>
<sequence>MTKIELPHEHTHLSHSAIFKRLKRAEGHLRSIVTMIEDGRACVDIAQQLHAVEKAICQAKRTLIQDHIDHCLENTLGALANGERAPLDEFKQITKYL</sequence>
<proteinExistence type="inferred from homology"/>
<dbReference type="CDD" id="cd10154">
    <property type="entry name" value="NreA-like_DUF156"/>
    <property type="match status" value="1"/>
</dbReference>
<dbReference type="PANTHER" id="PTHR33677:SF3">
    <property type="entry name" value="COPPER-SENSING TRANSCRIPTIONAL REPRESSOR RICR"/>
    <property type="match status" value="1"/>
</dbReference>
<dbReference type="Proteomes" id="UP000249493">
    <property type="component" value="Unassembled WGS sequence"/>
</dbReference>
<gene>
    <name evidence="2" type="ORF">DOZ80_25235</name>
</gene>
<dbReference type="InterPro" id="IPR038390">
    <property type="entry name" value="Metal_Tscrpt_repr_sf"/>
</dbReference>
<reference evidence="2 3" key="1">
    <citation type="submission" date="2018-06" db="EMBL/GenBank/DDBJ databases">
        <authorList>
            <person name="Zhirakovskaya E."/>
        </authorList>
    </citation>
    <scope>NUCLEOTIDE SEQUENCE [LARGE SCALE GENOMIC DNA]</scope>
    <source>
        <strain evidence="2 3">LY3</strain>
    </source>
</reference>
<dbReference type="GO" id="GO:0045892">
    <property type="term" value="P:negative regulation of DNA-templated transcription"/>
    <property type="evidence" value="ECO:0007669"/>
    <property type="project" value="UniProtKB-ARBA"/>
</dbReference>
<accession>A0A327MS50</accession>
<name>A0A327MS50_PSEFL</name>
<organism evidence="2 3">
    <name type="scientific">Pseudomonas fluorescens</name>
    <dbReference type="NCBI Taxonomy" id="294"/>
    <lineage>
        <taxon>Bacteria</taxon>
        <taxon>Pseudomonadati</taxon>
        <taxon>Pseudomonadota</taxon>
        <taxon>Gammaproteobacteria</taxon>
        <taxon>Pseudomonadales</taxon>
        <taxon>Pseudomonadaceae</taxon>
        <taxon>Pseudomonas</taxon>
    </lineage>
</organism>
<evidence type="ECO:0000313" key="2">
    <source>
        <dbReference type="EMBL" id="RAI64774.1"/>
    </source>
</evidence>
<dbReference type="InterPro" id="IPR003735">
    <property type="entry name" value="Metal_Tscrpt_repr"/>
</dbReference>
<dbReference type="GO" id="GO:0046872">
    <property type="term" value="F:metal ion binding"/>
    <property type="evidence" value="ECO:0007669"/>
    <property type="project" value="InterPro"/>
</dbReference>
<dbReference type="PANTHER" id="PTHR33677">
    <property type="entry name" value="TRANSCRIPTIONAL REPRESSOR FRMR-RELATED"/>
    <property type="match status" value="1"/>
</dbReference>
<comment type="similarity">
    <text evidence="1">Belongs to the FrmR/RcnR family.</text>
</comment>
<evidence type="ECO:0000256" key="1">
    <source>
        <dbReference type="ARBA" id="ARBA00005260"/>
    </source>
</evidence>
<dbReference type="GO" id="GO:0003677">
    <property type="term" value="F:DNA binding"/>
    <property type="evidence" value="ECO:0007669"/>
    <property type="project" value="InterPro"/>
</dbReference>
<dbReference type="EMBL" id="QLIN01000014">
    <property type="protein sequence ID" value="RAI64774.1"/>
    <property type="molecule type" value="Genomic_DNA"/>
</dbReference>